<gene>
    <name evidence="2" type="ORF">FRACYDRAFT_252635</name>
</gene>
<feature type="signal peptide" evidence="1">
    <location>
        <begin position="1"/>
        <end position="22"/>
    </location>
</feature>
<organism evidence="2 3">
    <name type="scientific">Fragilariopsis cylindrus CCMP1102</name>
    <dbReference type="NCBI Taxonomy" id="635003"/>
    <lineage>
        <taxon>Eukaryota</taxon>
        <taxon>Sar</taxon>
        <taxon>Stramenopiles</taxon>
        <taxon>Ochrophyta</taxon>
        <taxon>Bacillariophyta</taxon>
        <taxon>Bacillariophyceae</taxon>
        <taxon>Bacillariophycidae</taxon>
        <taxon>Bacillariales</taxon>
        <taxon>Bacillariaceae</taxon>
        <taxon>Fragilariopsis</taxon>
    </lineage>
</organism>
<dbReference type="KEGG" id="fcy:FRACYDRAFT_252635"/>
<dbReference type="AlphaFoldDB" id="A0A1E7EM42"/>
<dbReference type="InParanoid" id="A0A1E7EM42"/>
<reference evidence="2 3" key="1">
    <citation type="submission" date="2016-09" db="EMBL/GenBank/DDBJ databases">
        <title>Extensive genetic diversity and differential bi-allelic expression allows diatom success in the polar Southern Ocean.</title>
        <authorList>
            <consortium name="DOE Joint Genome Institute"/>
            <person name="Mock T."/>
            <person name="Otillar R.P."/>
            <person name="Strauss J."/>
            <person name="Dupont C."/>
            <person name="Frickenhaus S."/>
            <person name="Maumus F."/>
            <person name="Mcmullan M."/>
            <person name="Sanges R."/>
            <person name="Schmutz J."/>
            <person name="Toseland A."/>
            <person name="Valas R."/>
            <person name="Veluchamy A."/>
            <person name="Ward B.J."/>
            <person name="Allen A."/>
            <person name="Barry K."/>
            <person name="Falciatore A."/>
            <person name="Ferrante M."/>
            <person name="Fortunato A.E."/>
            <person name="Gloeckner G."/>
            <person name="Gruber A."/>
            <person name="Hipkin R."/>
            <person name="Janech M."/>
            <person name="Kroth P."/>
            <person name="Leese F."/>
            <person name="Lindquist E."/>
            <person name="Lyon B.R."/>
            <person name="Martin J."/>
            <person name="Mayer C."/>
            <person name="Parker M."/>
            <person name="Quesneville H."/>
            <person name="Raymond J."/>
            <person name="Uhlig C."/>
            <person name="Valentin K.U."/>
            <person name="Worden A.Z."/>
            <person name="Armbrust E.V."/>
            <person name="Bowler C."/>
            <person name="Green B."/>
            <person name="Moulton V."/>
            <person name="Van Oosterhout C."/>
            <person name="Grigoriev I."/>
        </authorList>
    </citation>
    <scope>NUCLEOTIDE SEQUENCE [LARGE SCALE GENOMIC DNA]</scope>
    <source>
        <strain evidence="2 3">CCMP1102</strain>
    </source>
</reference>
<name>A0A1E7EM42_9STRA</name>
<feature type="chain" id="PRO_5009191993" evidence="1">
    <location>
        <begin position="23"/>
        <end position="448"/>
    </location>
</feature>
<dbReference type="EMBL" id="KV784394">
    <property type="protein sequence ID" value="OEU07002.1"/>
    <property type="molecule type" value="Genomic_DNA"/>
</dbReference>
<proteinExistence type="predicted"/>
<keyword evidence="1" id="KW-0732">Signal</keyword>
<accession>A0A1E7EM42</accession>
<dbReference type="Proteomes" id="UP000095751">
    <property type="component" value="Unassembled WGS sequence"/>
</dbReference>
<keyword evidence="3" id="KW-1185">Reference proteome</keyword>
<protein>
    <submittedName>
        <fullName evidence="2">Uncharacterized protein</fullName>
    </submittedName>
</protein>
<sequence>MYRVDTWTGLWGASLFLNGTFGHGNMTCWPKCNVCVLEARISDKKVVGGIYNVLAYYQNASLPNPASVTLSNEIFCLFTVTSADDVALADNNNDFKMIPIDSDIDYQNVVVIRIIPKCTWGSQADIMTVPNTMFTIFPSEKGRGVSVETSPPNLVTISTLDENGLDDNGLDSNGFARPGRLLGIYLNFEWNTDVSSTATSGGVRIGVPPDQLQSVLVTGNNVQILDGFTNITSLDVEKAGSILRASLTSLSSNSTELELTNIGGRMYVETNVPVTRVWVSNEGSSWARPNPNPSDGQSWIETPSITYFILFGGGGSELYIKGDVDDSSYDLVVNGDEQLTVTGKISGTINSYDDSVVNAPSCDNVTIHNNTSTCNAGPQNVDFVIVGNLSQNSQILHGRNTCGGEAVLIRVLAVLFNILEHTKYHYDDHFSPWDLSSYPVQVFTEVKV</sequence>
<evidence type="ECO:0000256" key="1">
    <source>
        <dbReference type="SAM" id="SignalP"/>
    </source>
</evidence>
<evidence type="ECO:0000313" key="3">
    <source>
        <dbReference type="Proteomes" id="UP000095751"/>
    </source>
</evidence>
<evidence type="ECO:0000313" key="2">
    <source>
        <dbReference type="EMBL" id="OEU07002.1"/>
    </source>
</evidence>